<dbReference type="InterPro" id="IPR036047">
    <property type="entry name" value="F-box-like_dom_sf"/>
</dbReference>
<organism evidence="2 3">
    <name type="scientific">Cryoendolithus antarcticus</name>
    <dbReference type="NCBI Taxonomy" id="1507870"/>
    <lineage>
        <taxon>Eukaryota</taxon>
        <taxon>Fungi</taxon>
        <taxon>Dikarya</taxon>
        <taxon>Ascomycota</taxon>
        <taxon>Pezizomycotina</taxon>
        <taxon>Dothideomycetes</taxon>
        <taxon>Dothideomycetidae</taxon>
        <taxon>Cladosporiales</taxon>
        <taxon>Cladosporiaceae</taxon>
        <taxon>Cryoendolithus</taxon>
    </lineage>
</organism>
<dbReference type="PROSITE" id="PS50181">
    <property type="entry name" value="FBOX"/>
    <property type="match status" value="1"/>
</dbReference>
<keyword evidence="3" id="KW-1185">Reference proteome</keyword>
<dbReference type="AlphaFoldDB" id="A0A1V8T8Y0"/>
<dbReference type="InterPro" id="IPR001810">
    <property type="entry name" value="F-box_dom"/>
</dbReference>
<evidence type="ECO:0000313" key="2">
    <source>
        <dbReference type="EMBL" id="OQO07853.1"/>
    </source>
</evidence>
<reference evidence="3" key="1">
    <citation type="submission" date="2017-03" db="EMBL/GenBank/DDBJ databases">
        <title>Genomes of endolithic fungi from Antarctica.</title>
        <authorList>
            <person name="Coleine C."/>
            <person name="Masonjones S."/>
            <person name="Stajich J.E."/>
        </authorList>
    </citation>
    <scope>NUCLEOTIDE SEQUENCE [LARGE SCALE GENOMIC DNA]</scope>
    <source>
        <strain evidence="3">CCFEE 5527</strain>
    </source>
</reference>
<dbReference type="EMBL" id="NAJO01000013">
    <property type="protein sequence ID" value="OQO07853.1"/>
    <property type="molecule type" value="Genomic_DNA"/>
</dbReference>
<dbReference type="InParanoid" id="A0A1V8T8Y0"/>
<evidence type="ECO:0000259" key="1">
    <source>
        <dbReference type="PROSITE" id="PS50181"/>
    </source>
</evidence>
<name>A0A1V8T8Y0_9PEZI</name>
<dbReference type="OrthoDB" id="3635797at2759"/>
<gene>
    <name evidence="2" type="ORF">B0A48_06644</name>
</gene>
<sequence>MVYFQRRQRRHPKRKPTVTITDLPDELILGVLGYLDMDSVLKARVCNQRLLLVCGQAVHTRLKVLYIHPTRLSVRQAVAICNSAWAEGIKEICLLGRVLWDEMLAEARAARVIAGEIDPARSYGTNKFKPWPPTMPTLEKICDLNPVKLTTCLFDEHESPTNVLPRPRSLEITAMLPPTDRRRRHRPLLQQFDIVAFLTSHHETLHSIDFENLTFAMPYHSNDSSAYSNVKCPMRASFADVFELINNWKGEGTGQGKHFRWRINRWTTAEMEELAASRGVDLDEDSQSWTF</sequence>
<dbReference type="SUPFAM" id="SSF81383">
    <property type="entry name" value="F-box domain"/>
    <property type="match status" value="1"/>
</dbReference>
<comment type="caution">
    <text evidence="2">The sequence shown here is derived from an EMBL/GenBank/DDBJ whole genome shotgun (WGS) entry which is preliminary data.</text>
</comment>
<dbReference type="Proteomes" id="UP000192596">
    <property type="component" value="Unassembled WGS sequence"/>
</dbReference>
<evidence type="ECO:0000313" key="3">
    <source>
        <dbReference type="Proteomes" id="UP000192596"/>
    </source>
</evidence>
<protein>
    <recommendedName>
        <fullName evidence="1">F-box domain-containing protein</fullName>
    </recommendedName>
</protein>
<accession>A0A1V8T8Y0</accession>
<proteinExistence type="predicted"/>
<feature type="domain" description="F-box" evidence="1">
    <location>
        <begin position="17"/>
        <end position="62"/>
    </location>
</feature>